<evidence type="ECO:0000256" key="1">
    <source>
        <dbReference type="SAM" id="MobiDB-lite"/>
    </source>
</evidence>
<keyword evidence="3" id="KW-1185">Reference proteome</keyword>
<protein>
    <submittedName>
        <fullName evidence="2">Uncharacterized protein</fullName>
    </submittedName>
</protein>
<dbReference type="EMBL" id="BLXT01001278">
    <property type="protein sequence ID" value="GFN84170.1"/>
    <property type="molecule type" value="Genomic_DNA"/>
</dbReference>
<dbReference type="Proteomes" id="UP000735302">
    <property type="component" value="Unassembled WGS sequence"/>
</dbReference>
<dbReference type="AlphaFoldDB" id="A0AAV3YA84"/>
<feature type="region of interest" description="Disordered" evidence="1">
    <location>
        <begin position="1"/>
        <end position="57"/>
    </location>
</feature>
<evidence type="ECO:0000313" key="3">
    <source>
        <dbReference type="Proteomes" id="UP000735302"/>
    </source>
</evidence>
<name>A0AAV3YA84_9GAST</name>
<comment type="caution">
    <text evidence="2">The sequence shown here is derived from an EMBL/GenBank/DDBJ whole genome shotgun (WGS) entry which is preliminary data.</text>
</comment>
<gene>
    <name evidence="2" type="ORF">PoB_001067600</name>
</gene>
<sequence length="86" mass="9118">MTADGRVASSGKRRGTLAANKDGGLGDSRRERSRRVCTRLEQKQSPKSHGKGETGIANEMVTVAALVGIGVMSLTATTTHVHLHSY</sequence>
<organism evidence="2 3">
    <name type="scientific">Plakobranchus ocellatus</name>
    <dbReference type="NCBI Taxonomy" id="259542"/>
    <lineage>
        <taxon>Eukaryota</taxon>
        <taxon>Metazoa</taxon>
        <taxon>Spiralia</taxon>
        <taxon>Lophotrochozoa</taxon>
        <taxon>Mollusca</taxon>
        <taxon>Gastropoda</taxon>
        <taxon>Heterobranchia</taxon>
        <taxon>Euthyneura</taxon>
        <taxon>Panpulmonata</taxon>
        <taxon>Sacoglossa</taxon>
        <taxon>Placobranchoidea</taxon>
        <taxon>Plakobranchidae</taxon>
        <taxon>Plakobranchus</taxon>
    </lineage>
</organism>
<reference evidence="2 3" key="1">
    <citation type="journal article" date="2021" name="Elife">
        <title>Chloroplast acquisition without the gene transfer in kleptoplastic sea slugs, Plakobranchus ocellatus.</title>
        <authorList>
            <person name="Maeda T."/>
            <person name="Takahashi S."/>
            <person name="Yoshida T."/>
            <person name="Shimamura S."/>
            <person name="Takaki Y."/>
            <person name="Nagai Y."/>
            <person name="Toyoda A."/>
            <person name="Suzuki Y."/>
            <person name="Arimoto A."/>
            <person name="Ishii H."/>
            <person name="Satoh N."/>
            <person name="Nishiyama T."/>
            <person name="Hasebe M."/>
            <person name="Maruyama T."/>
            <person name="Minagawa J."/>
            <person name="Obokata J."/>
            <person name="Shigenobu S."/>
        </authorList>
    </citation>
    <scope>NUCLEOTIDE SEQUENCE [LARGE SCALE GENOMIC DNA]</scope>
</reference>
<evidence type="ECO:0000313" key="2">
    <source>
        <dbReference type="EMBL" id="GFN84170.1"/>
    </source>
</evidence>
<accession>A0AAV3YA84</accession>
<proteinExistence type="predicted"/>